<evidence type="ECO:0000313" key="8">
    <source>
        <dbReference type="EMBL" id="KKQ86069.1"/>
    </source>
</evidence>
<evidence type="ECO:0000256" key="6">
    <source>
        <dbReference type="HAMAP-Rule" id="MF_00500"/>
    </source>
</evidence>
<dbReference type="Gene3D" id="1.20.58.110">
    <property type="entry name" value="Ribosomal protein S20"/>
    <property type="match status" value="1"/>
</dbReference>
<evidence type="ECO:0000256" key="1">
    <source>
        <dbReference type="ARBA" id="ARBA00022730"/>
    </source>
</evidence>
<feature type="region of interest" description="Disordered" evidence="7">
    <location>
        <begin position="50"/>
        <end position="104"/>
    </location>
</feature>
<dbReference type="InterPro" id="IPR036510">
    <property type="entry name" value="Ribosomal_bS20_sf"/>
</dbReference>
<proteinExistence type="inferred from homology"/>
<feature type="compositionally biased region" description="Basic residues" evidence="7">
    <location>
        <begin position="55"/>
        <end position="67"/>
    </location>
</feature>
<dbReference type="GO" id="GO:0005840">
    <property type="term" value="C:ribosome"/>
    <property type="evidence" value="ECO:0007669"/>
    <property type="project" value="UniProtKB-KW"/>
</dbReference>
<evidence type="ECO:0000313" key="9">
    <source>
        <dbReference type="Proteomes" id="UP000034081"/>
    </source>
</evidence>
<evidence type="ECO:0000256" key="7">
    <source>
        <dbReference type="SAM" id="MobiDB-lite"/>
    </source>
</evidence>
<evidence type="ECO:0000256" key="5">
    <source>
        <dbReference type="ARBA" id="ARBA00035136"/>
    </source>
</evidence>
<dbReference type="AlphaFoldDB" id="A0A0G0NJH8"/>
<dbReference type="GO" id="GO:0019843">
    <property type="term" value="F:rRNA binding"/>
    <property type="evidence" value="ECO:0007669"/>
    <property type="project" value="UniProtKB-UniRule"/>
</dbReference>
<evidence type="ECO:0000256" key="4">
    <source>
        <dbReference type="ARBA" id="ARBA00023274"/>
    </source>
</evidence>
<sequence length="104" mass="11441">MPVTKTAKRALRSSKRKQAINKAVISRLEIAVRKAKKSRLAKDINSAISQADRAAKKKTIHKNKAGRIKSSLSKLLSKQKPSKTKAVKKTVKQAKPKPSSKGKK</sequence>
<feature type="compositionally biased region" description="Basic residues" evidence="7">
    <location>
        <begin position="80"/>
        <end position="104"/>
    </location>
</feature>
<dbReference type="Proteomes" id="UP000034081">
    <property type="component" value="Unassembled WGS sequence"/>
</dbReference>
<keyword evidence="4 6" id="KW-0687">Ribonucleoprotein</keyword>
<dbReference type="STRING" id="1618570.UT08_C0002G0091"/>
<dbReference type="Pfam" id="PF01649">
    <property type="entry name" value="Ribosomal_S20p"/>
    <property type="match status" value="1"/>
</dbReference>
<dbReference type="HAMAP" id="MF_00500">
    <property type="entry name" value="Ribosomal_bS20"/>
    <property type="match status" value="1"/>
</dbReference>
<evidence type="ECO:0000256" key="3">
    <source>
        <dbReference type="ARBA" id="ARBA00022980"/>
    </source>
</evidence>
<dbReference type="SUPFAM" id="SSF46992">
    <property type="entry name" value="Ribosomal protein S20"/>
    <property type="match status" value="1"/>
</dbReference>
<keyword evidence="3 6" id="KW-0689">Ribosomal protein</keyword>
<comment type="similarity">
    <text evidence="6">Belongs to the bacterial ribosomal protein bS20 family.</text>
</comment>
<organism evidence="8 9">
    <name type="scientific">Candidatus Woesebacteria bacterium GW2011_GWB1_38_8</name>
    <dbReference type="NCBI Taxonomy" id="1618570"/>
    <lineage>
        <taxon>Bacteria</taxon>
        <taxon>Candidatus Woeseibacteriota</taxon>
    </lineage>
</organism>
<dbReference type="GO" id="GO:1990904">
    <property type="term" value="C:ribonucleoprotein complex"/>
    <property type="evidence" value="ECO:0007669"/>
    <property type="project" value="UniProtKB-KW"/>
</dbReference>
<dbReference type="NCBIfam" id="TIGR00029">
    <property type="entry name" value="S20"/>
    <property type="match status" value="1"/>
</dbReference>
<reference evidence="8 9" key="1">
    <citation type="journal article" date="2015" name="Nature">
        <title>rRNA introns, odd ribosomes, and small enigmatic genomes across a large radiation of phyla.</title>
        <authorList>
            <person name="Brown C.T."/>
            <person name="Hug L.A."/>
            <person name="Thomas B.C."/>
            <person name="Sharon I."/>
            <person name="Castelle C.J."/>
            <person name="Singh A."/>
            <person name="Wilkins M.J."/>
            <person name="Williams K.H."/>
            <person name="Banfield J.F."/>
        </authorList>
    </citation>
    <scope>NUCLEOTIDE SEQUENCE [LARGE SCALE GENOMIC DNA]</scope>
</reference>
<dbReference type="EMBL" id="LBVL01000002">
    <property type="protein sequence ID" value="KKQ86069.1"/>
    <property type="molecule type" value="Genomic_DNA"/>
</dbReference>
<dbReference type="InterPro" id="IPR002583">
    <property type="entry name" value="Ribosomal_bS20"/>
</dbReference>
<dbReference type="GO" id="GO:0003735">
    <property type="term" value="F:structural constituent of ribosome"/>
    <property type="evidence" value="ECO:0007669"/>
    <property type="project" value="InterPro"/>
</dbReference>
<name>A0A0G0NJH8_9BACT</name>
<keyword evidence="2 6" id="KW-0694">RNA-binding</keyword>
<comment type="caution">
    <text evidence="8">The sequence shown here is derived from an EMBL/GenBank/DDBJ whole genome shotgun (WGS) entry which is preliminary data.</text>
</comment>
<feature type="compositionally biased region" description="Low complexity" evidence="7">
    <location>
        <begin position="69"/>
        <end position="79"/>
    </location>
</feature>
<comment type="function">
    <text evidence="6">Binds directly to 16S ribosomal RNA.</text>
</comment>
<protein>
    <recommendedName>
        <fullName evidence="5 6">Small ribosomal subunit protein bS20</fullName>
    </recommendedName>
</protein>
<gene>
    <name evidence="6" type="primary">rpsT</name>
    <name evidence="8" type="ORF">UT08_C0002G0091</name>
</gene>
<keyword evidence="1 6" id="KW-0699">rRNA-binding</keyword>
<dbReference type="GO" id="GO:0006412">
    <property type="term" value="P:translation"/>
    <property type="evidence" value="ECO:0007669"/>
    <property type="project" value="UniProtKB-UniRule"/>
</dbReference>
<accession>A0A0G0NJH8</accession>
<evidence type="ECO:0000256" key="2">
    <source>
        <dbReference type="ARBA" id="ARBA00022884"/>
    </source>
</evidence>